<evidence type="ECO:0000259" key="2">
    <source>
        <dbReference type="Pfam" id="PF02517"/>
    </source>
</evidence>
<gene>
    <name evidence="3" type="ORF">ACFPU1_04070</name>
</gene>
<keyword evidence="1" id="KW-1133">Transmembrane helix</keyword>
<feature type="domain" description="CAAX prenyl protease 2/Lysostaphin resistance protein A-like" evidence="2">
    <location>
        <begin position="136"/>
        <end position="225"/>
    </location>
</feature>
<feature type="transmembrane region" description="Helical" evidence="1">
    <location>
        <begin position="138"/>
        <end position="157"/>
    </location>
</feature>
<keyword evidence="1" id="KW-0812">Transmembrane</keyword>
<feature type="transmembrane region" description="Helical" evidence="1">
    <location>
        <begin position="53"/>
        <end position="71"/>
    </location>
</feature>
<dbReference type="PANTHER" id="PTHR36435">
    <property type="entry name" value="SLR1288 PROTEIN"/>
    <property type="match status" value="1"/>
</dbReference>
<comment type="caution">
    <text evidence="3">The sequence shown here is derived from an EMBL/GenBank/DDBJ whole genome shotgun (WGS) entry which is preliminary data.</text>
</comment>
<name>A0ABW0YHR8_9BACI</name>
<keyword evidence="4" id="KW-1185">Reference proteome</keyword>
<keyword evidence="3" id="KW-0378">Hydrolase</keyword>
<feature type="transmembrane region" description="Helical" evidence="1">
    <location>
        <begin position="169"/>
        <end position="193"/>
    </location>
</feature>
<organism evidence="3 4">
    <name type="scientific">Thalassorhabdus alkalitolerans</name>
    <dbReference type="NCBI Taxonomy" id="2282697"/>
    <lineage>
        <taxon>Bacteria</taxon>
        <taxon>Bacillati</taxon>
        <taxon>Bacillota</taxon>
        <taxon>Bacilli</taxon>
        <taxon>Bacillales</taxon>
        <taxon>Bacillaceae</taxon>
        <taxon>Thalassorhabdus</taxon>
    </lineage>
</organism>
<proteinExistence type="predicted"/>
<evidence type="ECO:0000313" key="3">
    <source>
        <dbReference type="EMBL" id="MFC5711945.1"/>
    </source>
</evidence>
<sequence length="234" mass="26614">MQNHDCFFGTSPWNWKVVTKLLILVLVLVPIFIEFLLMGYLTEVLQNDFYSGILTGFIMAITFMFGLYFLAIKPENLSWKEVGLRGFTSRYWKPIVAWTFAIISIAFVMVIVIELFLGIGSENSKTESLQSRMTPLNFLIGFVSAAIISPVYEEIFYRGFLYRFLRSRYGVPVSMLASSFIFMIVHIPTYNTLLLNFVSGLIFAWTYEKTGSIVPAMIIHGTTNGIFIILVALG</sequence>
<dbReference type="GO" id="GO:0016787">
    <property type="term" value="F:hydrolase activity"/>
    <property type="evidence" value="ECO:0007669"/>
    <property type="project" value="UniProtKB-KW"/>
</dbReference>
<dbReference type="EC" id="3.4.-.-" evidence="3"/>
<dbReference type="InterPro" id="IPR003675">
    <property type="entry name" value="Rce1/LyrA-like_dom"/>
</dbReference>
<dbReference type="RefSeq" id="WP_385938912.1">
    <property type="nucleotide sequence ID" value="NZ_JBHSOZ010000003.1"/>
</dbReference>
<feature type="transmembrane region" description="Helical" evidence="1">
    <location>
        <begin position="95"/>
        <end position="118"/>
    </location>
</feature>
<reference evidence="4" key="1">
    <citation type="journal article" date="2019" name="Int. J. Syst. Evol. Microbiol.">
        <title>The Global Catalogue of Microorganisms (GCM) 10K type strain sequencing project: providing services to taxonomists for standard genome sequencing and annotation.</title>
        <authorList>
            <consortium name="The Broad Institute Genomics Platform"/>
            <consortium name="The Broad Institute Genome Sequencing Center for Infectious Disease"/>
            <person name="Wu L."/>
            <person name="Ma J."/>
        </authorList>
    </citation>
    <scope>NUCLEOTIDE SEQUENCE [LARGE SCALE GENOMIC DNA]</scope>
    <source>
        <strain evidence="4">CECT 7184</strain>
    </source>
</reference>
<accession>A0ABW0YHR8</accession>
<protein>
    <submittedName>
        <fullName evidence="3">CPBP family intramembrane glutamic endopeptidase</fullName>
        <ecNumber evidence="3">3.4.-.-</ecNumber>
    </submittedName>
</protein>
<evidence type="ECO:0000313" key="4">
    <source>
        <dbReference type="Proteomes" id="UP001596142"/>
    </source>
</evidence>
<feature type="transmembrane region" description="Helical" evidence="1">
    <location>
        <begin position="213"/>
        <end position="233"/>
    </location>
</feature>
<feature type="transmembrane region" description="Helical" evidence="1">
    <location>
        <begin position="21"/>
        <end position="41"/>
    </location>
</feature>
<dbReference type="Pfam" id="PF02517">
    <property type="entry name" value="Rce1-like"/>
    <property type="match status" value="1"/>
</dbReference>
<dbReference type="InterPro" id="IPR052710">
    <property type="entry name" value="CAAX_protease"/>
</dbReference>
<dbReference type="PANTHER" id="PTHR36435:SF1">
    <property type="entry name" value="CAAX AMINO TERMINAL PROTEASE FAMILY PROTEIN"/>
    <property type="match status" value="1"/>
</dbReference>
<evidence type="ECO:0000256" key="1">
    <source>
        <dbReference type="SAM" id="Phobius"/>
    </source>
</evidence>
<keyword evidence="1" id="KW-0472">Membrane</keyword>
<dbReference type="Proteomes" id="UP001596142">
    <property type="component" value="Unassembled WGS sequence"/>
</dbReference>
<dbReference type="EMBL" id="JBHSOZ010000003">
    <property type="protein sequence ID" value="MFC5711945.1"/>
    <property type="molecule type" value="Genomic_DNA"/>
</dbReference>